<protein>
    <recommendedName>
        <fullName evidence="3">Transporter</fullName>
    </recommendedName>
</protein>
<reference evidence="1 2" key="1">
    <citation type="submission" date="2020-04" db="EMBL/GenBank/DDBJ databases">
        <title>Metagenomic profiling of ammonia- and methane-oxidizing microorganisms in a Dutch drinking water treatment plant.</title>
        <authorList>
            <person name="Poghosyan L."/>
            <person name="Leucker S."/>
        </authorList>
    </citation>
    <scope>NUCLEOTIDE SEQUENCE [LARGE SCALE GENOMIC DNA]</scope>
    <source>
        <strain evidence="1">S-RSF-IL-03</strain>
    </source>
</reference>
<sequence>MTATSLRIEHIESEDPGLVAPHWHVQRLLVGELDVSIARGITPGLGIALAIPLRQVRDRIRVEDLARTPYSPPIPDTHHRNETLVNVADPRVSAVIAEQHGAWGLRASVGSSIPIGRTESNPFALGRLGLLHQHIQFGTGTWDPLLTASALRSVGAFGLDATASVKFSLYENSQGFRAGNRYGATLGVGRKLGTAWGGSAGLVLDRESPEKWIGEVEEEGNLGRTDLMVTAGFGHSIAHVGSLSFRAQVPIKTWATGEQVEYPLIVTLGWAR</sequence>
<dbReference type="Proteomes" id="UP000580839">
    <property type="component" value="Unassembled WGS sequence"/>
</dbReference>
<dbReference type="EMBL" id="JABFRW010000172">
    <property type="protein sequence ID" value="NOT35091.1"/>
    <property type="molecule type" value="Genomic_DNA"/>
</dbReference>
<evidence type="ECO:0000313" key="2">
    <source>
        <dbReference type="Proteomes" id="UP000580839"/>
    </source>
</evidence>
<comment type="caution">
    <text evidence="1">The sequence shown here is derived from an EMBL/GenBank/DDBJ whole genome shotgun (WGS) entry which is preliminary data.</text>
</comment>
<accession>A0A849SKY2</accession>
<gene>
    <name evidence="1" type="ORF">HOP12_13165</name>
</gene>
<organism evidence="1 2">
    <name type="scientific">Eiseniibacteriota bacterium</name>
    <dbReference type="NCBI Taxonomy" id="2212470"/>
    <lineage>
        <taxon>Bacteria</taxon>
        <taxon>Candidatus Eiseniibacteriota</taxon>
    </lineage>
</organism>
<name>A0A849SKY2_UNCEI</name>
<dbReference type="AlphaFoldDB" id="A0A849SKY2"/>
<evidence type="ECO:0000313" key="1">
    <source>
        <dbReference type="EMBL" id="NOT35091.1"/>
    </source>
</evidence>
<proteinExistence type="predicted"/>
<evidence type="ECO:0008006" key="3">
    <source>
        <dbReference type="Google" id="ProtNLM"/>
    </source>
</evidence>